<keyword evidence="3" id="KW-1185">Reference proteome</keyword>
<evidence type="ECO:0000313" key="2">
    <source>
        <dbReference type="EMBL" id="ROQ25044.1"/>
    </source>
</evidence>
<sequence length="166" mass="17418">MKVAIALFSLLAALGWLFWPKAQLALPPPATKPQPRVITPAPVITAAPLPKAAQKAQQPPITAKPSVPLRDPLAPGIKAHQPVAPQPLGDPEQYLEAENARHQALLADFAKAARPKIAELERLIAKGRAEGISAGQLAKGERKLAALKAALAAVEAKAPIPRLALP</sequence>
<name>A0A3N1NYY8_9GAMM</name>
<gene>
    <name evidence="2" type="ORF">EDC28_106294</name>
</gene>
<comment type="caution">
    <text evidence="2">The sequence shown here is derived from an EMBL/GenBank/DDBJ whole genome shotgun (WGS) entry which is preliminary data.</text>
</comment>
<feature type="region of interest" description="Disordered" evidence="1">
    <location>
        <begin position="50"/>
        <end position="90"/>
    </location>
</feature>
<feature type="compositionally biased region" description="Low complexity" evidence="1">
    <location>
        <begin position="50"/>
        <end position="65"/>
    </location>
</feature>
<proteinExistence type="predicted"/>
<dbReference type="AlphaFoldDB" id="A0A3N1NYY8"/>
<evidence type="ECO:0000313" key="3">
    <source>
        <dbReference type="Proteomes" id="UP000268033"/>
    </source>
</evidence>
<dbReference type="EMBL" id="RJUL01000006">
    <property type="protein sequence ID" value="ROQ25044.1"/>
    <property type="molecule type" value="Genomic_DNA"/>
</dbReference>
<dbReference type="STRING" id="584787.GCA_001247655_03910"/>
<dbReference type="OrthoDB" id="6080853at2"/>
<reference evidence="2 3" key="1">
    <citation type="submission" date="2018-11" db="EMBL/GenBank/DDBJ databases">
        <title>Genomic Encyclopedia of Type Strains, Phase IV (KMG-IV): sequencing the most valuable type-strain genomes for metagenomic binning, comparative biology and taxonomic classification.</title>
        <authorList>
            <person name="Goeker M."/>
        </authorList>
    </citation>
    <scope>NUCLEOTIDE SEQUENCE [LARGE SCALE GENOMIC DNA]</scope>
    <source>
        <strain evidence="2 3">DSM 21945</strain>
    </source>
</reference>
<protein>
    <submittedName>
        <fullName evidence="2">Uncharacterized protein</fullName>
    </submittedName>
</protein>
<evidence type="ECO:0000256" key="1">
    <source>
        <dbReference type="SAM" id="MobiDB-lite"/>
    </source>
</evidence>
<organism evidence="2 3">
    <name type="scientific">Gallaecimonas pentaromativorans</name>
    <dbReference type="NCBI Taxonomy" id="584787"/>
    <lineage>
        <taxon>Bacteria</taxon>
        <taxon>Pseudomonadati</taxon>
        <taxon>Pseudomonadota</taxon>
        <taxon>Gammaproteobacteria</taxon>
        <taxon>Enterobacterales</taxon>
        <taxon>Gallaecimonadaceae</taxon>
        <taxon>Gallaecimonas</taxon>
    </lineage>
</organism>
<accession>A0A3N1NYY8</accession>
<dbReference type="Proteomes" id="UP000268033">
    <property type="component" value="Unassembled WGS sequence"/>
</dbReference>
<dbReference type="RefSeq" id="WP_050659371.1">
    <property type="nucleotide sequence ID" value="NZ_JBLXAC010000006.1"/>
</dbReference>